<evidence type="ECO:0000313" key="1">
    <source>
        <dbReference type="EMBL" id="TGL56246.1"/>
    </source>
</evidence>
<dbReference type="Proteomes" id="UP000297693">
    <property type="component" value="Unassembled WGS sequence"/>
</dbReference>
<keyword evidence="2" id="KW-1185">Reference proteome</keyword>
<name>A0A4R9JV91_9LEPT</name>
<protein>
    <recommendedName>
        <fullName evidence="3">Outer membrane protein beta-barrel domain-containing protein</fullName>
    </recommendedName>
</protein>
<sequence>MSQPLLLQGANVAVTYYGKSMVFEYSHGSGLRYDASGGIGLSEEEKAQNLKVYAPYSTGFGIGYLIRKNWDIRVEIKENLYRVKSETTLDELALNQFFGLRSDLPFEGNGTEFWLPNQNNQTNPIELTLQKAVLAELLYDAKYTFPNTTARYRTRSVGLGMYYRYFPLGGEEGLMIEPSVRYWPNIWTDAPELQAFENKFGVMGLHKAHDNGLFVNVSLGYYKTI</sequence>
<evidence type="ECO:0008006" key="3">
    <source>
        <dbReference type="Google" id="ProtNLM"/>
    </source>
</evidence>
<comment type="caution">
    <text evidence="1">The sequence shown here is derived from an EMBL/GenBank/DDBJ whole genome shotgun (WGS) entry which is preliminary data.</text>
</comment>
<reference evidence="1" key="1">
    <citation type="journal article" date="2019" name="PLoS Negl. Trop. Dis.">
        <title>Revisiting the worldwide diversity of Leptospira species in the environment.</title>
        <authorList>
            <person name="Vincent A.T."/>
            <person name="Schiettekatte O."/>
            <person name="Bourhy P."/>
            <person name="Veyrier F.J."/>
            <person name="Picardeau M."/>
        </authorList>
    </citation>
    <scope>NUCLEOTIDE SEQUENCE [LARGE SCALE GENOMIC DNA]</scope>
    <source>
        <strain evidence="1">201702476</strain>
    </source>
</reference>
<gene>
    <name evidence="1" type="ORF">EHQ58_16555</name>
</gene>
<dbReference type="AlphaFoldDB" id="A0A4R9JV91"/>
<dbReference type="EMBL" id="RQGD01000046">
    <property type="protein sequence ID" value="TGL56246.1"/>
    <property type="molecule type" value="Genomic_DNA"/>
</dbReference>
<organism evidence="1 2">
    <name type="scientific">Leptospira ognonensis</name>
    <dbReference type="NCBI Taxonomy" id="2484945"/>
    <lineage>
        <taxon>Bacteria</taxon>
        <taxon>Pseudomonadati</taxon>
        <taxon>Spirochaetota</taxon>
        <taxon>Spirochaetia</taxon>
        <taxon>Leptospirales</taxon>
        <taxon>Leptospiraceae</taxon>
        <taxon>Leptospira</taxon>
    </lineage>
</organism>
<accession>A0A4R9JV91</accession>
<dbReference type="RefSeq" id="WP_135625026.1">
    <property type="nucleotide sequence ID" value="NZ_RQGD01000046.1"/>
</dbReference>
<proteinExistence type="predicted"/>
<evidence type="ECO:0000313" key="2">
    <source>
        <dbReference type="Proteomes" id="UP000297693"/>
    </source>
</evidence>
<dbReference type="OrthoDB" id="338263at2"/>